<dbReference type="EMBL" id="BARV01004362">
    <property type="protein sequence ID" value="GAI17531.1"/>
    <property type="molecule type" value="Genomic_DNA"/>
</dbReference>
<dbReference type="AlphaFoldDB" id="X1MHJ9"/>
<evidence type="ECO:0000313" key="1">
    <source>
        <dbReference type="EMBL" id="GAI17531.1"/>
    </source>
</evidence>
<reference evidence="1" key="1">
    <citation type="journal article" date="2014" name="Front. Microbiol.">
        <title>High frequency of phylogenetically diverse reductive dehalogenase-homologous genes in deep subseafloor sedimentary metagenomes.</title>
        <authorList>
            <person name="Kawai M."/>
            <person name="Futagami T."/>
            <person name="Toyoda A."/>
            <person name="Takaki Y."/>
            <person name="Nishi S."/>
            <person name="Hori S."/>
            <person name="Arai W."/>
            <person name="Tsubouchi T."/>
            <person name="Morono Y."/>
            <person name="Uchiyama I."/>
            <person name="Ito T."/>
            <person name="Fujiyama A."/>
            <person name="Inagaki F."/>
            <person name="Takami H."/>
        </authorList>
    </citation>
    <scope>NUCLEOTIDE SEQUENCE</scope>
    <source>
        <strain evidence="1">Expedition CK06-06</strain>
    </source>
</reference>
<organism evidence="1">
    <name type="scientific">marine sediment metagenome</name>
    <dbReference type="NCBI Taxonomy" id="412755"/>
    <lineage>
        <taxon>unclassified sequences</taxon>
        <taxon>metagenomes</taxon>
        <taxon>ecological metagenomes</taxon>
    </lineage>
</organism>
<sequence length="42" mass="4622">IEEAQQHYDKAQQYLSAGDWAGCGEELDALKAVLDQLAKLTT</sequence>
<accession>X1MHJ9</accession>
<name>X1MHJ9_9ZZZZ</name>
<comment type="caution">
    <text evidence="1">The sequence shown here is derived from an EMBL/GenBank/DDBJ whole genome shotgun (WGS) entry which is preliminary data.</text>
</comment>
<proteinExistence type="predicted"/>
<gene>
    <name evidence="1" type="ORF">S06H3_09747</name>
</gene>
<protein>
    <submittedName>
        <fullName evidence="1">Uncharacterized protein</fullName>
    </submittedName>
</protein>
<feature type="non-terminal residue" evidence="1">
    <location>
        <position position="1"/>
    </location>
</feature>